<dbReference type="Gene3D" id="1.10.260.40">
    <property type="entry name" value="lambda repressor-like DNA-binding domains"/>
    <property type="match status" value="1"/>
</dbReference>
<sequence>MAHPYYTHAAAPLMKRYMHQHHYSQTQLAKKLGISQATLIALLDQELFLTDKLANKIAQRTGIPKTRLLADESQLKTE</sequence>
<dbReference type="OrthoDB" id="6386941at2"/>
<dbReference type="PATRIC" id="fig|1423742.4.peg.1496"/>
<dbReference type="RefSeq" id="WP_054652871.1">
    <property type="nucleotide sequence ID" value="NZ_AZGC01000039.1"/>
</dbReference>
<keyword evidence="3" id="KW-1185">Reference proteome</keyword>
<dbReference type="InterPro" id="IPR001387">
    <property type="entry name" value="Cro/C1-type_HTH"/>
</dbReference>
<reference evidence="2 3" key="1">
    <citation type="journal article" date="2015" name="Genome Announc.">
        <title>Expanding the biotechnology potential of lactobacilli through comparative genomics of 213 strains and associated genera.</title>
        <authorList>
            <person name="Sun Z."/>
            <person name="Harris H.M."/>
            <person name="McCann A."/>
            <person name="Guo C."/>
            <person name="Argimon S."/>
            <person name="Zhang W."/>
            <person name="Yang X."/>
            <person name="Jeffery I.B."/>
            <person name="Cooney J.C."/>
            <person name="Kagawa T.F."/>
            <person name="Liu W."/>
            <person name="Song Y."/>
            <person name="Salvetti E."/>
            <person name="Wrobel A."/>
            <person name="Rasinkangas P."/>
            <person name="Parkhill J."/>
            <person name="Rea M.C."/>
            <person name="O'Sullivan O."/>
            <person name="Ritari J."/>
            <person name="Douillard F.P."/>
            <person name="Paul Ross R."/>
            <person name="Yang R."/>
            <person name="Briner A.E."/>
            <person name="Felis G.E."/>
            <person name="de Vos W.M."/>
            <person name="Barrangou R."/>
            <person name="Klaenhammer T.R."/>
            <person name="Caufield P.W."/>
            <person name="Cui Y."/>
            <person name="Zhang H."/>
            <person name="O'Toole P.W."/>
        </authorList>
    </citation>
    <scope>NUCLEOTIDE SEQUENCE [LARGE SCALE GENOMIC DNA]</scope>
    <source>
        <strain evidence="2 3">DSM 18793</strain>
    </source>
</reference>
<protein>
    <recommendedName>
        <fullName evidence="1">HTH cro/C1-type domain-containing protein</fullName>
    </recommendedName>
</protein>
<accession>A0A0R1URA3</accession>
<dbReference type="PROSITE" id="PS50943">
    <property type="entry name" value="HTH_CROC1"/>
    <property type="match status" value="1"/>
</dbReference>
<dbReference type="InterPro" id="IPR010982">
    <property type="entry name" value="Lambda_DNA-bd_dom_sf"/>
</dbReference>
<comment type="caution">
    <text evidence="2">The sequence shown here is derived from an EMBL/GenBank/DDBJ whole genome shotgun (WGS) entry which is preliminary data.</text>
</comment>
<dbReference type="CDD" id="cd00093">
    <property type="entry name" value="HTH_XRE"/>
    <property type="match status" value="1"/>
</dbReference>
<feature type="domain" description="HTH cro/C1-type" evidence="1">
    <location>
        <begin position="14"/>
        <end position="68"/>
    </location>
</feature>
<dbReference type="GO" id="GO:0003677">
    <property type="term" value="F:DNA binding"/>
    <property type="evidence" value="ECO:0007669"/>
    <property type="project" value="InterPro"/>
</dbReference>
<dbReference type="SUPFAM" id="SSF47413">
    <property type="entry name" value="lambda repressor-like DNA-binding domains"/>
    <property type="match status" value="1"/>
</dbReference>
<evidence type="ECO:0000259" key="1">
    <source>
        <dbReference type="PROSITE" id="PS50943"/>
    </source>
</evidence>
<dbReference type="AlphaFoldDB" id="A0A0R1URA3"/>
<proteinExistence type="predicted"/>
<dbReference type="SMART" id="SM00530">
    <property type="entry name" value="HTH_XRE"/>
    <property type="match status" value="1"/>
</dbReference>
<dbReference type="EMBL" id="AZGC01000039">
    <property type="protein sequence ID" value="KRL93971.1"/>
    <property type="molecule type" value="Genomic_DNA"/>
</dbReference>
<evidence type="ECO:0000313" key="3">
    <source>
        <dbReference type="Proteomes" id="UP000051084"/>
    </source>
</evidence>
<dbReference type="Proteomes" id="UP000051084">
    <property type="component" value="Unassembled WGS sequence"/>
</dbReference>
<dbReference type="Pfam" id="PF13443">
    <property type="entry name" value="HTH_26"/>
    <property type="match status" value="1"/>
</dbReference>
<organism evidence="2 3">
    <name type="scientific">Limosilactobacillus equigenerosi DSM 18793 = JCM 14505</name>
    <dbReference type="NCBI Taxonomy" id="1423742"/>
    <lineage>
        <taxon>Bacteria</taxon>
        <taxon>Bacillati</taxon>
        <taxon>Bacillota</taxon>
        <taxon>Bacilli</taxon>
        <taxon>Lactobacillales</taxon>
        <taxon>Lactobacillaceae</taxon>
        <taxon>Limosilactobacillus</taxon>
    </lineage>
</organism>
<evidence type="ECO:0000313" key="2">
    <source>
        <dbReference type="EMBL" id="KRL93971.1"/>
    </source>
</evidence>
<name>A0A0R1URA3_9LACO</name>
<gene>
    <name evidence="2" type="ORF">FC21_GL001443</name>
</gene>